<feature type="region of interest" description="Disordered" evidence="1">
    <location>
        <begin position="1"/>
        <end position="27"/>
    </location>
</feature>
<reference evidence="2" key="2">
    <citation type="submission" date="2021-09" db="EMBL/GenBank/DDBJ databases">
        <authorList>
            <person name="Jia N."/>
            <person name="Wang J."/>
            <person name="Shi W."/>
            <person name="Du L."/>
            <person name="Sun Y."/>
            <person name="Zhan W."/>
            <person name="Jiang J."/>
            <person name="Wang Q."/>
            <person name="Zhang B."/>
            <person name="Ji P."/>
            <person name="Sakyi L.B."/>
            <person name="Cui X."/>
            <person name="Yuan T."/>
            <person name="Jiang B."/>
            <person name="Yang W."/>
            <person name="Lam T.T.-Y."/>
            <person name="Chang Q."/>
            <person name="Ding S."/>
            <person name="Wang X."/>
            <person name="Zhu J."/>
            <person name="Ruan X."/>
            <person name="Zhao L."/>
            <person name="Wei J."/>
            <person name="Que T."/>
            <person name="Du C."/>
            <person name="Cheng J."/>
            <person name="Dai P."/>
            <person name="Han X."/>
            <person name="Huang E."/>
            <person name="Gao Y."/>
            <person name="Liu J."/>
            <person name="Shao H."/>
            <person name="Ye R."/>
            <person name="Li L."/>
            <person name="Wei W."/>
            <person name="Wang X."/>
            <person name="Wang C."/>
            <person name="Huo Q."/>
            <person name="Li W."/>
            <person name="Guo W."/>
            <person name="Chen H."/>
            <person name="Chen S."/>
            <person name="Zhou L."/>
            <person name="Zhou L."/>
            <person name="Ni X."/>
            <person name="Tian J."/>
            <person name="Zhou Y."/>
            <person name="Sheng Y."/>
            <person name="Liu T."/>
            <person name="Pan Y."/>
            <person name="Xia L."/>
            <person name="Li J."/>
            <person name="Zhao F."/>
            <person name="Cao W."/>
        </authorList>
    </citation>
    <scope>NUCLEOTIDE SEQUENCE</scope>
    <source>
        <strain evidence="2">Rmic-2018</strain>
        <tissue evidence="2">Larvae</tissue>
    </source>
</reference>
<dbReference type="EMBL" id="JABSTU010000002">
    <property type="protein sequence ID" value="KAH8036748.1"/>
    <property type="molecule type" value="Genomic_DNA"/>
</dbReference>
<dbReference type="OMA" id="FRRWGYC"/>
<name>A0A9J6ERF2_RHIMP</name>
<comment type="caution">
    <text evidence="2">The sequence shown here is derived from an EMBL/GenBank/DDBJ whole genome shotgun (WGS) entry which is preliminary data.</text>
</comment>
<evidence type="ECO:0000313" key="3">
    <source>
        <dbReference type="Proteomes" id="UP000821866"/>
    </source>
</evidence>
<dbReference type="Proteomes" id="UP000821866">
    <property type="component" value="Chromosome 10"/>
</dbReference>
<organism evidence="2 3">
    <name type="scientific">Rhipicephalus microplus</name>
    <name type="common">Cattle tick</name>
    <name type="synonym">Boophilus microplus</name>
    <dbReference type="NCBI Taxonomy" id="6941"/>
    <lineage>
        <taxon>Eukaryota</taxon>
        <taxon>Metazoa</taxon>
        <taxon>Ecdysozoa</taxon>
        <taxon>Arthropoda</taxon>
        <taxon>Chelicerata</taxon>
        <taxon>Arachnida</taxon>
        <taxon>Acari</taxon>
        <taxon>Parasitiformes</taxon>
        <taxon>Ixodida</taxon>
        <taxon>Ixodoidea</taxon>
        <taxon>Ixodidae</taxon>
        <taxon>Rhipicephalinae</taxon>
        <taxon>Rhipicephalus</taxon>
        <taxon>Boophilus</taxon>
    </lineage>
</organism>
<evidence type="ECO:0000313" key="2">
    <source>
        <dbReference type="EMBL" id="KAH8036748.1"/>
    </source>
</evidence>
<accession>A0A9J6ERF2</accession>
<dbReference type="AlphaFoldDB" id="A0A9J6ERF2"/>
<evidence type="ECO:0000256" key="1">
    <source>
        <dbReference type="SAM" id="MobiDB-lite"/>
    </source>
</evidence>
<dbReference type="VEuPathDB" id="VectorBase:LOC119180054"/>
<feature type="region of interest" description="Disordered" evidence="1">
    <location>
        <begin position="394"/>
        <end position="414"/>
    </location>
</feature>
<proteinExistence type="predicted"/>
<gene>
    <name evidence="2" type="ORF">HPB51_004262</name>
</gene>
<reference evidence="2" key="1">
    <citation type="journal article" date="2020" name="Cell">
        <title>Large-Scale Comparative Analyses of Tick Genomes Elucidate Their Genetic Diversity and Vector Capacities.</title>
        <authorList>
            <consortium name="Tick Genome and Microbiome Consortium (TIGMIC)"/>
            <person name="Jia N."/>
            <person name="Wang J."/>
            <person name="Shi W."/>
            <person name="Du L."/>
            <person name="Sun Y."/>
            <person name="Zhan W."/>
            <person name="Jiang J.F."/>
            <person name="Wang Q."/>
            <person name="Zhang B."/>
            <person name="Ji P."/>
            <person name="Bell-Sakyi L."/>
            <person name="Cui X.M."/>
            <person name="Yuan T.T."/>
            <person name="Jiang B.G."/>
            <person name="Yang W.F."/>
            <person name="Lam T.T."/>
            <person name="Chang Q.C."/>
            <person name="Ding S.J."/>
            <person name="Wang X.J."/>
            <person name="Zhu J.G."/>
            <person name="Ruan X.D."/>
            <person name="Zhao L."/>
            <person name="Wei J.T."/>
            <person name="Ye R.Z."/>
            <person name="Que T.C."/>
            <person name="Du C.H."/>
            <person name="Zhou Y.H."/>
            <person name="Cheng J.X."/>
            <person name="Dai P.F."/>
            <person name="Guo W.B."/>
            <person name="Han X.H."/>
            <person name="Huang E.J."/>
            <person name="Li L.F."/>
            <person name="Wei W."/>
            <person name="Gao Y.C."/>
            <person name="Liu J.Z."/>
            <person name="Shao H.Z."/>
            <person name="Wang X."/>
            <person name="Wang C.C."/>
            <person name="Yang T.C."/>
            <person name="Huo Q.B."/>
            <person name="Li W."/>
            <person name="Chen H.Y."/>
            <person name="Chen S.E."/>
            <person name="Zhou L.G."/>
            <person name="Ni X.B."/>
            <person name="Tian J.H."/>
            <person name="Sheng Y."/>
            <person name="Liu T."/>
            <person name="Pan Y.S."/>
            <person name="Xia L.Y."/>
            <person name="Li J."/>
            <person name="Zhao F."/>
            <person name="Cao W.C."/>
        </authorList>
    </citation>
    <scope>NUCLEOTIDE SEQUENCE</scope>
    <source>
        <strain evidence="2">Rmic-2018</strain>
    </source>
</reference>
<keyword evidence="3" id="KW-1185">Reference proteome</keyword>
<protein>
    <submittedName>
        <fullName evidence="2">Uncharacterized protein</fullName>
    </submittedName>
</protein>
<sequence length="483" mass="53111">MHRRWNGRTSPDGQPSPTPKPSSAQVDARRERLHRLDATRKALLLRQCVSGRARNALSPRYDLRRRVLETNLKRECQPECRQSRELALPTALKPVLKPAQPTPPRSLRRWGYCHASNKAGNATQARNHQLEQRLQDLHKSPASGSADPTSRFVTHARCPQPASPLLHSAKCGAQLTATPRKLGSPRNFAVASAAAIKKRLRRSWSYREAIAGDAPTDEQLEQSPKRLRTEPLEPAAEAATSKGQQSAAATITRPMLAKRSCRVQHGKPFAIPTPPVIIHEAPRGTLFPQHATQGSSTSCTTSISPAMGQCFTKFTGASSAPCTRSPTGPHGTWKISSICQNVQGGIVTPMVSPYHHCIEAIVPLSPSVMTQGTQTSPKRLRRRSSLKRAFERLFSSGKENETNTSRDSVLKNAKAKVKRRPSLVESLLLRRNGNSMESQAKPCRRSTECVGVLKDVVGSTPCRKKARRAHSLQLKAPEFDSWG</sequence>
<dbReference type="OrthoDB" id="6504342at2759"/>